<feature type="transmembrane region" description="Helical" evidence="1">
    <location>
        <begin position="296"/>
        <end position="316"/>
    </location>
</feature>
<dbReference type="PANTHER" id="PTHR43849:SF2">
    <property type="entry name" value="BLL3936 PROTEIN"/>
    <property type="match status" value="1"/>
</dbReference>
<feature type="transmembrane region" description="Helical" evidence="1">
    <location>
        <begin position="350"/>
        <end position="367"/>
    </location>
</feature>
<organism evidence="3 4">
    <name type="scientific">Sphaerochaeta pleomorpha (strain ATCC BAA-1885 / DSM 22778 / Grapes)</name>
    <dbReference type="NCBI Taxonomy" id="158190"/>
    <lineage>
        <taxon>Bacteria</taxon>
        <taxon>Pseudomonadati</taxon>
        <taxon>Spirochaetota</taxon>
        <taxon>Spirochaetia</taxon>
        <taxon>Spirochaetales</taxon>
        <taxon>Sphaerochaetaceae</taxon>
        <taxon>Sphaerochaeta</taxon>
    </lineage>
</organism>
<dbReference type="HOGENOM" id="CLU_007041_3_1_12"/>
<dbReference type="PANTHER" id="PTHR43849">
    <property type="entry name" value="BLL3936 PROTEIN"/>
    <property type="match status" value="1"/>
</dbReference>
<dbReference type="eggNOG" id="COG4666">
    <property type="taxonomic scope" value="Bacteria"/>
</dbReference>
<dbReference type="Pfam" id="PF06808">
    <property type="entry name" value="DctM"/>
    <property type="match status" value="1"/>
</dbReference>
<keyword evidence="1" id="KW-0472">Membrane</keyword>
<keyword evidence="1" id="KW-1133">Transmembrane helix</keyword>
<feature type="transmembrane region" description="Helical" evidence="1">
    <location>
        <begin position="131"/>
        <end position="148"/>
    </location>
</feature>
<feature type="transmembrane region" description="Helical" evidence="1">
    <location>
        <begin position="12"/>
        <end position="33"/>
    </location>
</feature>
<dbReference type="STRING" id="158190.SpiGrapes_1701"/>
<dbReference type="EMBL" id="CP003155">
    <property type="protein sequence ID" value="AEV29500.1"/>
    <property type="molecule type" value="Genomic_DNA"/>
</dbReference>
<evidence type="ECO:0000259" key="2">
    <source>
        <dbReference type="Pfam" id="PF06808"/>
    </source>
</evidence>
<feature type="transmembrane region" description="Helical" evidence="1">
    <location>
        <begin position="467"/>
        <end position="485"/>
    </location>
</feature>
<evidence type="ECO:0000256" key="1">
    <source>
        <dbReference type="SAM" id="Phobius"/>
    </source>
</evidence>
<feature type="transmembrane region" description="Helical" evidence="1">
    <location>
        <begin position="70"/>
        <end position="94"/>
    </location>
</feature>
<dbReference type="OrthoDB" id="9759894at2"/>
<dbReference type="InterPro" id="IPR011853">
    <property type="entry name" value="TRAP_DctM-Dct_fused"/>
</dbReference>
<name>G8QWZ6_SPHPG</name>
<dbReference type="InterPro" id="IPR010656">
    <property type="entry name" value="DctM"/>
</dbReference>
<sequence>MKHTESKYQGMISALILFVSLFAIALHVGNYTVFTLPSIQFYAYHVMIGLILVFLYYPLDVHGARGKTSLVALCRIIDWIIIAMVLIISLYVILNFQEYSQNMQNNIITDEIFYFGLILSLIVLEASRRVLGIILPIIAILAVIYALVGNSIPGLFGNRGYSLHRIVLALFSDRGIYGVPTGTSASNVYLFLMFAAYLNASGADVIFQNIAIALAGKKRGGPAKMAVIASALFGTISGSCVANVVSTGAFTIPLMKRNGYPKATAGAIEAVASTGGQIMPPIMGAAAFVLADVAGIPYATVCIGAVIPAMMYYICLFKMVDLEAVRYQLKGLDAADLPDLKDSLARGMKLFIPVIVLLVLLLGFKTTPMTAAIYSTLTIIICGLLDSKERLTGQGVLKGAVGAGKSLCTVLSACATSGIVVGIFSLTGLGLKFSNFIVQMGNSSLAISLVLSMIVCAILGMGLPTTAAYIVCATAIAPALVKLGLPLLSAHLFLLYFASISAITPPVAVASYAASGIAEENPMKVSWKAFSLGITGFILPFAFAFNPEYLSIGFDFTTLVTLISAVVVAMSVAICLQGIVEERISIFERLAYFAIACVAITPNQGASLLASLCFLVIYSVRKIQAKRKKTVTALAG</sequence>
<keyword evidence="4" id="KW-1185">Reference proteome</keyword>
<feature type="transmembrane region" description="Helical" evidence="1">
    <location>
        <begin position="188"/>
        <end position="214"/>
    </location>
</feature>
<evidence type="ECO:0000313" key="3">
    <source>
        <dbReference type="EMBL" id="AEV29500.1"/>
    </source>
</evidence>
<feature type="transmembrane region" description="Helical" evidence="1">
    <location>
        <begin position="525"/>
        <end position="545"/>
    </location>
</feature>
<proteinExistence type="predicted"/>
<feature type="transmembrane region" description="Helical" evidence="1">
    <location>
        <begin position="592"/>
        <end position="620"/>
    </location>
</feature>
<dbReference type="NCBIfam" id="TIGR02123">
    <property type="entry name" value="TRAP_fused"/>
    <property type="match status" value="1"/>
</dbReference>
<feature type="transmembrane region" description="Helical" evidence="1">
    <location>
        <begin position="106"/>
        <end position="124"/>
    </location>
</feature>
<feature type="transmembrane region" description="Helical" evidence="1">
    <location>
        <begin position="557"/>
        <end position="580"/>
    </location>
</feature>
<feature type="domain" description="TRAP C4-dicarboxylate transport system permease DctM subunit" evidence="2">
    <location>
        <begin position="119"/>
        <end position="551"/>
    </location>
</feature>
<dbReference type="Proteomes" id="UP000005632">
    <property type="component" value="Chromosome"/>
</dbReference>
<accession>G8QWZ6</accession>
<protein>
    <submittedName>
        <fullName evidence="3">TRAP transporter, 4TM/12TM fusion protein</fullName>
    </submittedName>
</protein>
<dbReference type="KEGG" id="sgp:SpiGrapes_1701"/>
<evidence type="ECO:0000313" key="4">
    <source>
        <dbReference type="Proteomes" id="UP000005632"/>
    </source>
</evidence>
<feature type="transmembrane region" description="Helical" evidence="1">
    <location>
        <begin position="443"/>
        <end position="461"/>
    </location>
</feature>
<gene>
    <name evidence="3" type="ordered locus">SpiGrapes_1701</name>
</gene>
<feature type="transmembrane region" description="Helical" evidence="1">
    <location>
        <begin position="39"/>
        <end position="58"/>
    </location>
</feature>
<feature type="transmembrane region" description="Helical" evidence="1">
    <location>
        <begin position="410"/>
        <end position="431"/>
    </location>
</feature>
<feature type="transmembrane region" description="Helical" evidence="1">
    <location>
        <begin position="226"/>
        <end position="252"/>
    </location>
</feature>
<feature type="transmembrane region" description="Helical" evidence="1">
    <location>
        <begin position="492"/>
        <end position="513"/>
    </location>
</feature>
<dbReference type="RefSeq" id="WP_014270343.1">
    <property type="nucleotide sequence ID" value="NC_016633.1"/>
</dbReference>
<reference evidence="3 4" key="1">
    <citation type="submission" date="2011-11" db="EMBL/GenBank/DDBJ databases">
        <title>Complete sequence of Spirochaeta sp. grapes.</title>
        <authorList>
            <consortium name="US DOE Joint Genome Institute"/>
            <person name="Lucas S."/>
            <person name="Han J."/>
            <person name="Lapidus A."/>
            <person name="Cheng J.-F."/>
            <person name="Goodwin L."/>
            <person name="Pitluck S."/>
            <person name="Peters L."/>
            <person name="Ovchinnikova G."/>
            <person name="Munk A.C."/>
            <person name="Detter J.C."/>
            <person name="Han C."/>
            <person name="Tapia R."/>
            <person name="Land M."/>
            <person name="Hauser L."/>
            <person name="Kyrpides N."/>
            <person name="Ivanova N."/>
            <person name="Pagani I."/>
            <person name="Ritalahtilisa K."/>
            <person name="Loeffler F."/>
            <person name="Woyke T."/>
        </authorList>
    </citation>
    <scope>NUCLEOTIDE SEQUENCE [LARGE SCALE GENOMIC DNA]</scope>
    <source>
        <strain evidence="4">ATCC BAA-1885 / DSM 22778 / Grapes</strain>
    </source>
</reference>
<dbReference type="AlphaFoldDB" id="G8QWZ6"/>
<keyword evidence="1" id="KW-0812">Transmembrane</keyword>